<dbReference type="Proteomes" id="UP001267878">
    <property type="component" value="Unassembled WGS sequence"/>
</dbReference>
<evidence type="ECO:0000313" key="8">
    <source>
        <dbReference type="EMBL" id="MDR7100312.1"/>
    </source>
</evidence>
<dbReference type="RefSeq" id="WP_310055005.1">
    <property type="nucleotide sequence ID" value="NZ_JAVDVW010000002.1"/>
</dbReference>
<dbReference type="PROSITE" id="PS50206">
    <property type="entry name" value="RHODANESE_3"/>
    <property type="match status" value="1"/>
</dbReference>
<evidence type="ECO:0000313" key="9">
    <source>
        <dbReference type="Proteomes" id="UP001267878"/>
    </source>
</evidence>
<feature type="transmembrane region" description="Helical" evidence="6">
    <location>
        <begin position="173"/>
        <end position="192"/>
    </location>
</feature>
<evidence type="ECO:0000256" key="5">
    <source>
        <dbReference type="ARBA" id="ARBA00023136"/>
    </source>
</evidence>
<keyword evidence="5 6" id="KW-0472">Membrane</keyword>
<feature type="transmembrane region" description="Helical" evidence="6">
    <location>
        <begin position="7"/>
        <end position="29"/>
    </location>
</feature>
<dbReference type="SMART" id="SM00450">
    <property type="entry name" value="RHOD"/>
    <property type="match status" value="1"/>
</dbReference>
<evidence type="ECO:0000256" key="2">
    <source>
        <dbReference type="ARBA" id="ARBA00022475"/>
    </source>
</evidence>
<organism evidence="8 9">
    <name type="scientific">Agrilutibacter niabensis</name>
    <dbReference type="NCBI Taxonomy" id="380628"/>
    <lineage>
        <taxon>Bacteria</taxon>
        <taxon>Pseudomonadati</taxon>
        <taxon>Pseudomonadota</taxon>
        <taxon>Gammaproteobacteria</taxon>
        <taxon>Lysobacterales</taxon>
        <taxon>Lysobacteraceae</taxon>
        <taxon>Agrilutibacter</taxon>
    </lineage>
</organism>
<accession>A0ABU1VS47</accession>
<reference evidence="8 9" key="1">
    <citation type="submission" date="2023-07" db="EMBL/GenBank/DDBJ databases">
        <title>Sorghum-associated microbial communities from plants grown in Nebraska, USA.</title>
        <authorList>
            <person name="Schachtman D."/>
        </authorList>
    </citation>
    <scope>NUCLEOTIDE SEQUENCE [LARGE SCALE GENOMIC DNA]</scope>
    <source>
        <strain evidence="8 9">BE187</strain>
    </source>
</reference>
<dbReference type="Gene3D" id="3.40.250.10">
    <property type="entry name" value="Rhodanese-like domain"/>
    <property type="match status" value="1"/>
</dbReference>
<dbReference type="InterPro" id="IPR051311">
    <property type="entry name" value="DedA_domain"/>
</dbReference>
<feature type="transmembrane region" description="Helical" evidence="6">
    <location>
        <begin position="49"/>
        <end position="70"/>
    </location>
</feature>
<keyword evidence="9" id="KW-1185">Reference proteome</keyword>
<comment type="subcellular location">
    <subcellularLocation>
        <location evidence="1">Cell membrane</location>
        <topology evidence="1">Multi-pass membrane protein</topology>
    </subcellularLocation>
</comment>
<keyword evidence="3 6" id="KW-0812">Transmembrane</keyword>
<feature type="domain" description="Rhodanese" evidence="7">
    <location>
        <begin position="217"/>
        <end position="304"/>
    </location>
</feature>
<dbReference type="InterPro" id="IPR032816">
    <property type="entry name" value="VTT_dom"/>
</dbReference>
<dbReference type="EMBL" id="JAVDVW010000002">
    <property type="protein sequence ID" value="MDR7100312.1"/>
    <property type="molecule type" value="Genomic_DNA"/>
</dbReference>
<gene>
    <name evidence="8" type="ORF">J2X04_002693</name>
</gene>
<dbReference type="PANTHER" id="PTHR42709:SF6">
    <property type="entry name" value="UNDECAPRENYL PHOSPHATE TRANSPORTER A"/>
    <property type="match status" value="1"/>
</dbReference>
<keyword evidence="2" id="KW-1003">Cell membrane</keyword>
<feature type="transmembrane region" description="Helical" evidence="6">
    <location>
        <begin position="141"/>
        <end position="161"/>
    </location>
</feature>
<dbReference type="Pfam" id="PF00581">
    <property type="entry name" value="Rhodanese"/>
    <property type="match status" value="1"/>
</dbReference>
<evidence type="ECO:0000256" key="1">
    <source>
        <dbReference type="ARBA" id="ARBA00004651"/>
    </source>
</evidence>
<evidence type="ECO:0000259" key="7">
    <source>
        <dbReference type="PROSITE" id="PS50206"/>
    </source>
</evidence>
<dbReference type="SUPFAM" id="SSF52821">
    <property type="entry name" value="Rhodanese/Cell cycle control phosphatase"/>
    <property type="match status" value="1"/>
</dbReference>
<comment type="caution">
    <text evidence="8">The sequence shown here is derived from an EMBL/GenBank/DDBJ whole genome shotgun (WGS) entry which is preliminary data.</text>
</comment>
<proteinExistence type="predicted"/>
<evidence type="ECO:0000256" key="6">
    <source>
        <dbReference type="SAM" id="Phobius"/>
    </source>
</evidence>
<dbReference type="PANTHER" id="PTHR42709">
    <property type="entry name" value="ALKALINE PHOSPHATASE LIKE PROTEIN"/>
    <property type="match status" value="1"/>
</dbReference>
<sequence length="312" mass="33989">MDTLLQLIATYGLLVVFVSVFLDQGGIPIPAYPPIIVTTAITVDAGHAWWPVLLVSALAAVLADWLWFVGGRRLGAKLVRLMCKLSLSPDSCVRTTRGVYARWGVSSLAIAKFIPGFAAVATTLAGETGTSTRKFLAYDGIGALLWSGVAVALGVVFHHAVDRVLLQLEELGHYAIPVLLALLVAFVAWKWLRRRHFLHQLRMARISVDELHQLLEGEQPPLVLDVRSPDQRAASGWIPGAVFAFAPGDVDIPVQDEVIVYCDCPNEISAAVLARELQQRGFRRVRPLAGGFAAWKESGRQVNLPISEQMAA</sequence>
<protein>
    <submittedName>
        <fullName evidence="8">Membrane protein DedA with SNARE-associated domain/rhodanese-related sulfurtransferase</fullName>
    </submittedName>
</protein>
<evidence type="ECO:0000256" key="4">
    <source>
        <dbReference type="ARBA" id="ARBA00022989"/>
    </source>
</evidence>
<evidence type="ECO:0000256" key="3">
    <source>
        <dbReference type="ARBA" id="ARBA00022692"/>
    </source>
</evidence>
<name>A0ABU1VS47_9GAMM</name>
<keyword evidence="4 6" id="KW-1133">Transmembrane helix</keyword>
<dbReference type="InterPro" id="IPR036873">
    <property type="entry name" value="Rhodanese-like_dom_sf"/>
</dbReference>
<dbReference type="InterPro" id="IPR001763">
    <property type="entry name" value="Rhodanese-like_dom"/>
</dbReference>
<dbReference type="Pfam" id="PF09335">
    <property type="entry name" value="VTT_dom"/>
    <property type="match status" value="1"/>
</dbReference>